<feature type="compositionally biased region" description="Basic and acidic residues" evidence="1">
    <location>
        <begin position="1443"/>
        <end position="1457"/>
    </location>
</feature>
<feature type="compositionally biased region" description="Acidic residues" evidence="1">
    <location>
        <begin position="321"/>
        <end position="349"/>
    </location>
</feature>
<dbReference type="OrthoDB" id="1908091at2759"/>
<keyword evidence="2" id="KW-0812">Transmembrane</keyword>
<feature type="compositionally biased region" description="Polar residues" evidence="1">
    <location>
        <begin position="986"/>
        <end position="1004"/>
    </location>
</feature>
<feature type="compositionally biased region" description="Low complexity" evidence="1">
    <location>
        <begin position="1463"/>
        <end position="1481"/>
    </location>
</feature>
<keyword evidence="2" id="KW-0472">Membrane</keyword>
<feature type="region of interest" description="Disordered" evidence="1">
    <location>
        <begin position="502"/>
        <end position="572"/>
    </location>
</feature>
<dbReference type="EMBL" id="JXTB01000067">
    <property type="protein sequence ID" value="PON67915.1"/>
    <property type="molecule type" value="Genomic_DNA"/>
</dbReference>
<feature type="compositionally biased region" description="Basic and acidic residues" evidence="1">
    <location>
        <begin position="350"/>
        <end position="371"/>
    </location>
</feature>
<feature type="transmembrane region" description="Helical" evidence="2">
    <location>
        <begin position="50"/>
        <end position="73"/>
    </location>
</feature>
<feature type="region of interest" description="Disordered" evidence="1">
    <location>
        <begin position="1397"/>
        <end position="1481"/>
    </location>
</feature>
<dbReference type="PANTHER" id="PTHR33870:SF4">
    <property type="entry name" value="CARDIOMYOPATHY-ASSOCIATED PROTEIN"/>
    <property type="match status" value="1"/>
</dbReference>
<organism evidence="3 4">
    <name type="scientific">Parasponia andersonii</name>
    <name type="common">Sponia andersonii</name>
    <dbReference type="NCBI Taxonomy" id="3476"/>
    <lineage>
        <taxon>Eukaryota</taxon>
        <taxon>Viridiplantae</taxon>
        <taxon>Streptophyta</taxon>
        <taxon>Embryophyta</taxon>
        <taxon>Tracheophyta</taxon>
        <taxon>Spermatophyta</taxon>
        <taxon>Magnoliopsida</taxon>
        <taxon>eudicotyledons</taxon>
        <taxon>Gunneridae</taxon>
        <taxon>Pentapetalae</taxon>
        <taxon>rosids</taxon>
        <taxon>fabids</taxon>
        <taxon>Rosales</taxon>
        <taxon>Cannabaceae</taxon>
        <taxon>Parasponia</taxon>
    </lineage>
</organism>
<feature type="compositionally biased region" description="Polar residues" evidence="1">
    <location>
        <begin position="530"/>
        <end position="540"/>
    </location>
</feature>
<name>A0A2P5D3T7_PARAD</name>
<feature type="region of interest" description="Disordered" evidence="1">
    <location>
        <begin position="1096"/>
        <end position="1117"/>
    </location>
</feature>
<evidence type="ECO:0000256" key="2">
    <source>
        <dbReference type="SAM" id="Phobius"/>
    </source>
</evidence>
<keyword evidence="2" id="KW-1133">Transmembrane helix</keyword>
<comment type="caution">
    <text evidence="3">The sequence shown here is derived from an EMBL/GenBank/DDBJ whole genome shotgun (WGS) entry which is preliminary data.</text>
</comment>
<evidence type="ECO:0000313" key="4">
    <source>
        <dbReference type="Proteomes" id="UP000237105"/>
    </source>
</evidence>
<feature type="region of interest" description="Disordered" evidence="1">
    <location>
        <begin position="450"/>
        <end position="475"/>
    </location>
</feature>
<feature type="compositionally biased region" description="Low complexity" evidence="1">
    <location>
        <begin position="541"/>
        <end position="551"/>
    </location>
</feature>
<feature type="compositionally biased region" description="Acidic residues" evidence="1">
    <location>
        <begin position="250"/>
        <end position="262"/>
    </location>
</feature>
<dbReference type="PANTHER" id="PTHR33870">
    <property type="entry name" value="CARDIOMYOPATHY-ASSOCIATED PROTEIN"/>
    <property type="match status" value="1"/>
</dbReference>
<proteinExistence type="predicted"/>
<feature type="region of interest" description="Disordered" evidence="1">
    <location>
        <begin position="236"/>
        <end position="376"/>
    </location>
</feature>
<evidence type="ECO:0000313" key="3">
    <source>
        <dbReference type="EMBL" id="PON67915.1"/>
    </source>
</evidence>
<gene>
    <name evidence="3" type="ORF">PanWU01x14_099120</name>
</gene>
<reference evidence="4" key="1">
    <citation type="submission" date="2016-06" db="EMBL/GenBank/DDBJ databases">
        <title>Parallel loss of symbiosis genes in relatives of nitrogen-fixing non-legume Parasponia.</title>
        <authorList>
            <person name="Van Velzen R."/>
            <person name="Holmer R."/>
            <person name="Bu F."/>
            <person name="Rutten L."/>
            <person name="Van Zeijl A."/>
            <person name="Liu W."/>
            <person name="Santuari L."/>
            <person name="Cao Q."/>
            <person name="Sharma T."/>
            <person name="Shen D."/>
            <person name="Roswanjaya Y."/>
            <person name="Wardhani T."/>
            <person name="Kalhor M.S."/>
            <person name="Jansen J."/>
            <person name="Van den Hoogen J."/>
            <person name="Gungor B."/>
            <person name="Hartog M."/>
            <person name="Hontelez J."/>
            <person name="Verver J."/>
            <person name="Yang W.-C."/>
            <person name="Schijlen E."/>
            <person name="Repin R."/>
            <person name="Schilthuizen M."/>
            <person name="Schranz E."/>
            <person name="Heidstra R."/>
            <person name="Miyata K."/>
            <person name="Fedorova E."/>
            <person name="Kohlen W."/>
            <person name="Bisseling T."/>
            <person name="Smit S."/>
            <person name="Geurts R."/>
        </authorList>
    </citation>
    <scope>NUCLEOTIDE SEQUENCE [LARGE SCALE GENOMIC DNA]</scope>
    <source>
        <strain evidence="4">cv. WU1-14</strain>
    </source>
</reference>
<feature type="compositionally biased region" description="Low complexity" evidence="1">
    <location>
        <begin position="1397"/>
        <end position="1410"/>
    </location>
</feature>
<feature type="region of interest" description="Disordered" evidence="1">
    <location>
        <begin position="655"/>
        <end position="677"/>
    </location>
</feature>
<dbReference type="Proteomes" id="UP000237105">
    <property type="component" value="Unassembled WGS sequence"/>
</dbReference>
<sequence>MGSLMEIGVQAKKLAIISIRTCFRSVRNHPFLVGMVLFLIFLYRSFPFMFSLFVSASPVLVCTAVLLGTLLSFGQSNLPEIEKEEKLTQDVVSLKAGVSGNATVVVDRDESFVIERHADDRGELVDKSIEDAGSLDEKVRSKVENDVDSLDRVPLIDVNSREIHTEKRVIEEVKREFVGLEFESKRETHKDEVRTEGVLSDEKAFENEYSVVQEMGDDILEKEFDKSLEDSLIAHKEDHLEPSLPAGGGDEADNDEDDDEDGSSYSGSDRAESSSPDASMADIIPMLDELHPLLDEEAPQPPQMSHDDSDAASEHSHVSDDSVESDAESENQRDEVEEDGADDNDDDEEAHVGKEDESKSAIKWTEDDQKNLMDLGTSELERNQRLENLIARRRARKSFKLVAEKNLIDLESADLPFNVAPILTARHNPFDAPYDSYENMGLPPIPGSAPSILLPRRNPFDLPYDSSEEKPDLKGDNFEQEFLAFHQKDMFRRYESFSLGPSGLGSSTSRQERQNIKWKPVFVPERMASEGTSYPSFQRQSSELSDSKLSSVPDTESASSLADADEKKLSEQDFSKEAELLSTIYQADLLEHGSQASGDVDSVEMVQAGKSDIQHDEAELVSGQVENKIDSHLSETGEEAAHVELHTSTIHLQAEQVGREEYSSRSSSSSLSEVDDRISDVKNEDNFTSFGAGGDYVDESVISALPSMEESEFRFISRVVDDNQNKDPVYDSSPPAAERLRSLSSISSDLQVEMSEILKPLTLAENAVSFDYRESEVHGESIEKDTCGCEEVIVASTKVVAVDDIPLESGEVKESSVLNVSKFASSEVGPENGDQIGPVKPEAAFVHVSVDSGSFSSEIQLVEDDRINGQKNIPNEHDYVYSSNCDVDVPSAVHQTEENKLHTTTSSDQIWFANLIIPARQERPSGVVEHASVDSSLSTSKTEPLVEQAVVQDETIHLDQDQIQSDLSSEISSVEETFKDDIIQPEKNQVQSPSSDSEIQVQSSEDLAVQLDSLESGNTPSSDMTLAGLEEAQPSFVVEQDSVIHLSLGSSGNDLKMKHPLHEEEITQAERDQLHSSSSDVKVDPSGVEEFDLKVASSSTNDEDMPSAEKPPSELGKELSWSDKATVEPCVHDCAVLNEPAVIMGETKEDSSIIGDVCDPVDKMLANVSSGTSDSVSIPSDCLEYKPFAGEIDLRDSILDGTVNDNHLQLSEHSDYELKAHDGEENTKEEVDEITDIDEGLLSELDAVGDFSVKEVGESLHSELILEEANVGNTKPELLLPSASSPTERSPELPVLEARSLNDIDLAFKQLQEGADVEEVILPSVIEEQLVLEESKSSLESTSDLQVVEARSLDDIHIALKQVLENNVAELPTPLNSESESAEVGVNEVGYSTEIESGSVESGIEEGSSIAADVPKHESSVAADEPKHGSDESVENSNTSTLESRDTSTPESKDKSNARKARSGSSSSSRSSSSSSSSDSE</sequence>
<accession>A0A2P5D3T7</accession>
<evidence type="ECO:0000256" key="1">
    <source>
        <dbReference type="SAM" id="MobiDB-lite"/>
    </source>
</evidence>
<protein>
    <submittedName>
        <fullName evidence="3">Uncharacterized protein</fullName>
    </submittedName>
</protein>
<feature type="transmembrane region" description="Helical" evidence="2">
    <location>
        <begin position="26"/>
        <end position="43"/>
    </location>
</feature>
<dbReference type="STRING" id="3476.A0A2P5D3T7"/>
<feature type="compositionally biased region" description="Basic and acidic residues" evidence="1">
    <location>
        <begin position="1414"/>
        <end position="1431"/>
    </location>
</feature>
<feature type="region of interest" description="Disordered" evidence="1">
    <location>
        <begin position="976"/>
        <end position="1004"/>
    </location>
</feature>
<keyword evidence="4" id="KW-1185">Reference proteome</keyword>
<feature type="compositionally biased region" description="Basic and acidic residues" evidence="1">
    <location>
        <begin position="305"/>
        <end position="320"/>
    </location>
</feature>